<dbReference type="Proteomes" id="UP000292209">
    <property type="component" value="Unassembled WGS sequence"/>
</dbReference>
<dbReference type="NCBIfam" id="NF033578">
    <property type="entry name" value="transpos_IS5_1"/>
    <property type="match status" value="1"/>
</dbReference>
<accession>A0A4V2F6J5</accession>
<dbReference type="PANTHER" id="PTHR33803">
    <property type="entry name" value="IS1478 TRANSPOSASE"/>
    <property type="match status" value="1"/>
</dbReference>
<dbReference type="InterPro" id="IPR047710">
    <property type="entry name" value="Transpos_IS5-like"/>
</dbReference>
<dbReference type="InterPro" id="IPR008490">
    <property type="entry name" value="Transposase_InsH_N"/>
</dbReference>
<sequence length="532" mass="61074">MQQFGISGIFSDFQGVQVQGIMAKTTKRRAPRSEYISPSQLTLVGFETPFYNQLDPDNRWVVLSNQIPWDELVGLFLKHNPVRQTGRPSLNPRILIGAVIIKHILNLDDRETVAQITENMYLQYFLGYSSYTKEAPFDPSLFVDIRKRLSEELIAEMNEKIHGFSMERSASNPDKDKKDNGPSGGEGVSHKGEVIFDATVCPQDIAYPTDIGLLNKAREISEEIIDELHYKNRVGKKPRTYREKARKTYLKVAQNKNPSKKTIRKGIKAQLEYLRRNFKTIEKQLDGFESFPLEHKLQRQYWIIQTLYMQQLGMYKDKTHQVDDRIVSIHEPHVRPIVRGKARAKTEFGAKIHLSMVDGYSFLDKVSWDAYNEGSQLTEYVENYRERFGFYPAKVLADKLYCSRENRKWLKEKGIKLAAKPMGRPSAKAVENHVSPGERNPIEGKFGQAKNGYGMNRVRARLKDTSQSWIASIILVLNLVKLAGEALLWLGFSAWEDLKAAILHSVKNILDDIKQKNQLRIKSGLVLNKMLI</sequence>
<dbReference type="AlphaFoldDB" id="A0A4V2F6J5"/>
<evidence type="ECO:0000259" key="2">
    <source>
        <dbReference type="Pfam" id="PF05598"/>
    </source>
</evidence>
<dbReference type="PANTHER" id="PTHR33803:SF3">
    <property type="entry name" value="BLL1974 PROTEIN"/>
    <property type="match status" value="1"/>
</dbReference>
<evidence type="ECO:0000256" key="1">
    <source>
        <dbReference type="SAM" id="MobiDB-lite"/>
    </source>
</evidence>
<dbReference type="Pfam" id="PF05598">
    <property type="entry name" value="DUF772"/>
    <property type="match status" value="1"/>
</dbReference>
<dbReference type="Pfam" id="PF13586">
    <property type="entry name" value="DDE_Tnp_1_2"/>
    <property type="match status" value="1"/>
</dbReference>
<gene>
    <name evidence="4" type="ORF">BC751_2114</name>
</gene>
<name>A0A4V2F6J5_9BACT</name>
<evidence type="ECO:0000259" key="3">
    <source>
        <dbReference type="Pfam" id="PF13586"/>
    </source>
</evidence>
<comment type="caution">
    <text evidence="4">The sequence shown here is derived from an EMBL/GenBank/DDBJ whole genome shotgun (WGS) entry which is preliminary data.</text>
</comment>
<dbReference type="InterPro" id="IPR025668">
    <property type="entry name" value="Tnp_DDE_dom"/>
</dbReference>
<proteinExistence type="predicted"/>
<evidence type="ECO:0000313" key="4">
    <source>
        <dbReference type="EMBL" id="RZS96539.1"/>
    </source>
</evidence>
<evidence type="ECO:0000313" key="5">
    <source>
        <dbReference type="Proteomes" id="UP000292209"/>
    </source>
</evidence>
<feature type="domain" description="Transposase DDE" evidence="3">
    <location>
        <begin position="395"/>
        <end position="479"/>
    </location>
</feature>
<keyword evidence="5" id="KW-1185">Reference proteome</keyword>
<dbReference type="EMBL" id="SGXG01000001">
    <property type="protein sequence ID" value="RZS96539.1"/>
    <property type="molecule type" value="Genomic_DNA"/>
</dbReference>
<feature type="domain" description="Transposase InsH N-terminal" evidence="2">
    <location>
        <begin position="50"/>
        <end position="148"/>
    </location>
</feature>
<dbReference type="RefSeq" id="WP_242617432.1">
    <property type="nucleotide sequence ID" value="NZ_SGXG01000001.1"/>
</dbReference>
<protein>
    <submittedName>
        <fullName evidence="4">DDE family transposase</fullName>
    </submittedName>
</protein>
<reference evidence="4 5" key="1">
    <citation type="submission" date="2019-02" db="EMBL/GenBank/DDBJ databases">
        <title>Genomic Encyclopedia of Archaeal and Bacterial Type Strains, Phase II (KMG-II): from individual species to whole genera.</title>
        <authorList>
            <person name="Goeker M."/>
        </authorList>
    </citation>
    <scope>NUCLEOTIDE SEQUENCE [LARGE SCALE GENOMIC DNA]</scope>
    <source>
        <strain evidence="4 5">DSM 21411</strain>
    </source>
</reference>
<feature type="region of interest" description="Disordered" evidence="1">
    <location>
        <begin position="164"/>
        <end position="190"/>
    </location>
</feature>
<organism evidence="4 5">
    <name type="scientific">Cecembia calidifontis</name>
    <dbReference type="NCBI Taxonomy" id="1187080"/>
    <lineage>
        <taxon>Bacteria</taxon>
        <taxon>Pseudomonadati</taxon>
        <taxon>Bacteroidota</taxon>
        <taxon>Cytophagia</taxon>
        <taxon>Cytophagales</taxon>
        <taxon>Cyclobacteriaceae</taxon>
        <taxon>Cecembia</taxon>
    </lineage>
</organism>